<reference evidence="1 2" key="2">
    <citation type="journal article" date="2018" name="Int. J. Syst. Evol. Microbiol.">
        <title>Marinobacterium aestuarii sp. nov., a benzene-degrading marine bacterium isolated from estuary sediment.</title>
        <authorList>
            <person name="Bae S.S."/>
            <person name="Jung J."/>
            <person name="Chung D."/>
            <person name="Baek K."/>
        </authorList>
    </citation>
    <scope>NUCLEOTIDE SEQUENCE [LARGE SCALE GENOMIC DNA]</scope>
    <source>
        <strain evidence="1 2">ST58-10</strain>
    </source>
</reference>
<keyword evidence="2" id="KW-1185">Reference proteome</keyword>
<dbReference type="Proteomes" id="UP000078070">
    <property type="component" value="Chromosome"/>
</dbReference>
<gene>
    <name evidence="1" type="ORF">A8C75_22195</name>
</gene>
<dbReference type="EMBL" id="CP015839">
    <property type="protein sequence ID" value="ANG64921.1"/>
    <property type="molecule type" value="Genomic_DNA"/>
</dbReference>
<accession>A0A1A9F4Z2</accession>
<evidence type="ECO:0000313" key="2">
    <source>
        <dbReference type="Proteomes" id="UP000078070"/>
    </source>
</evidence>
<name>A0A1A9F4Z2_9GAMM</name>
<organism evidence="1 2">
    <name type="scientific">Marinobacterium aestuarii</name>
    <dbReference type="NCBI Taxonomy" id="1821621"/>
    <lineage>
        <taxon>Bacteria</taxon>
        <taxon>Pseudomonadati</taxon>
        <taxon>Pseudomonadota</taxon>
        <taxon>Gammaproteobacteria</taxon>
        <taxon>Oceanospirillales</taxon>
        <taxon>Oceanospirillaceae</taxon>
        <taxon>Marinobacterium</taxon>
    </lineage>
</organism>
<dbReference type="RefSeq" id="WP_067386645.1">
    <property type="nucleotide sequence ID" value="NZ_CP015839.1"/>
</dbReference>
<reference evidence="2" key="1">
    <citation type="submission" date="2016-05" db="EMBL/GenBank/DDBJ databases">
        <authorList>
            <person name="Baek K."/>
            <person name="Yang S.-J."/>
        </authorList>
    </citation>
    <scope>NUCLEOTIDE SEQUENCE [LARGE SCALE GENOMIC DNA]</scope>
    <source>
        <strain evidence="2">ST58-10</strain>
    </source>
</reference>
<sequence>MAERYRAGILLLASALRACFKPAGGHAAQAKSGRLLWTMITGEFDPIIAVAKYNLSPGDKDELLP</sequence>
<proteinExistence type="predicted"/>
<dbReference type="AlphaFoldDB" id="A0A1A9F4Z2"/>
<dbReference type="KEGG" id="mars:A8C75_22195"/>
<protein>
    <submittedName>
        <fullName evidence="1">Uncharacterized protein</fullName>
    </submittedName>
</protein>
<evidence type="ECO:0000313" key="1">
    <source>
        <dbReference type="EMBL" id="ANG64921.1"/>
    </source>
</evidence>